<dbReference type="Proteomes" id="UP000825729">
    <property type="component" value="Unassembled WGS sequence"/>
</dbReference>
<keyword evidence="1" id="KW-0833">Ubl conjugation pathway</keyword>
<dbReference type="PANTHER" id="PTHR23315:SF238">
    <property type="entry name" value="ARM REPEAT SUPERFAMILY PROTEIN"/>
    <property type="match status" value="1"/>
</dbReference>
<proteinExistence type="predicted"/>
<name>A0AAV7FC31_ARIFI</name>
<sequence length="313" mass="33816">MEVKRRAARSLVQRLTSDSDRIRSDATCELRLLSKHDPDSRLFIAEAGAVPLLVQTLYSVDADAQENAVATLFNISISHREPLMSTPVLVDALGHVLRHPKSPSAAQTAAATLHSLLVVDAYRPIIGSKPHLLTPLIHLIQNPNSPTRSIKDGLKALFGVSLYPLNRPRLVELGIVPPLFNLVLKDSRLGIVEDSTAVIAQVAGCFESVEVFRQVAGVKVLVDLLDASTGSTLRVKENAVSALLNLVRCGGDAIGEDFREMGFAWDGILEVAETGSAKLKARATDLLNLIGEAEKRLGKVPLWLYGCELSSPL</sequence>
<comment type="caution">
    <text evidence="4">The sequence shown here is derived from an EMBL/GenBank/DDBJ whole genome shotgun (WGS) entry which is preliminary data.</text>
</comment>
<dbReference type="InterPro" id="IPR058678">
    <property type="entry name" value="ARM_PUB"/>
</dbReference>
<dbReference type="SUPFAM" id="SSF48371">
    <property type="entry name" value="ARM repeat"/>
    <property type="match status" value="1"/>
</dbReference>
<dbReference type="InterPro" id="IPR011989">
    <property type="entry name" value="ARM-like"/>
</dbReference>
<dbReference type="InterPro" id="IPR016024">
    <property type="entry name" value="ARM-type_fold"/>
</dbReference>
<organism evidence="4 5">
    <name type="scientific">Aristolochia fimbriata</name>
    <name type="common">White veined hardy Dutchman's pipe vine</name>
    <dbReference type="NCBI Taxonomy" id="158543"/>
    <lineage>
        <taxon>Eukaryota</taxon>
        <taxon>Viridiplantae</taxon>
        <taxon>Streptophyta</taxon>
        <taxon>Embryophyta</taxon>
        <taxon>Tracheophyta</taxon>
        <taxon>Spermatophyta</taxon>
        <taxon>Magnoliopsida</taxon>
        <taxon>Magnoliidae</taxon>
        <taxon>Piperales</taxon>
        <taxon>Aristolochiaceae</taxon>
        <taxon>Aristolochia</taxon>
    </lineage>
</organism>
<gene>
    <name evidence="4" type="ORF">H6P81_002632</name>
</gene>
<dbReference type="PANTHER" id="PTHR23315">
    <property type="entry name" value="U BOX DOMAIN-CONTAINING"/>
    <property type="match status" value="1"/>
</dbReference>
<keyword evidence="5" id="KW-1185">Reference proteome</keyword>
<dbReference type="Pfam" id="PF25598">
    <property type="entry name" value="ARM_PUB"/>
    <property type="match status" value="1"/>
</dbReference>
<feature type="domain" description="U-box" evidence="3">
    <location>
        <begin position="13"/>
        <end position="290"/>
    </location>
</feature>
<dbReference type="EMBL" id="JAINDJ010000002">
    <property type="protein sequence ID" value="KAG9458124.1"/>
    <property type="molecule type" value="Genomic_DNA"/>
</dbReference>
<evidence type="ECO:0000259" key="3">
    <source>
        <dbReference type="Pfam" id="PF25598"/>
    </source>
</evidence>
<dbReference type="PROSITE" id="PS50176">
    <property type="entry name" value="ARM_REPEAT"/>
    <property type="match status" value="1"/>
</dbReference>
<evidence type="ECO:0000313" key="5">
    <source>
        <dbReference type="Proteomes" id="UP000825729"/>
    </source>
</evidence>
<evidence type="ECO:0000256" key="2">
    <source>
        <dbReference type="PROSITE-ProRule" id="PRU00259"/>
    </source>
</evidence>
<reference evidence="4 5" key="1">
    <citation type="submission" date="2021-07" db="EMBL/GenBank/DDBJ databases">
        <title>The Aristolochia fimbriata genome: insights into angiosperm evolution, floral development and chemical biosynthesis.</title>
        <authorList>
            <person name="Jiao Y."/>
        </authorList>
    </citation>
    <scope>NUCLEOTIDE SEQUENCE [LARGE SCALE GENOMIC DNA]</scope>
    <source>
        <strain evidence="4">IBCAS-2021</strain>
        <tissue evidence="4">Leaf</tissue>
    </source>
</reference>
<evidence type="ECO:0000256" key="1">
    <source>
        <dbReference type="ARBA" id="ARBA00022786"/>
    </source>
</evidence>
<dbReference type="AlphaFoldDB" id="A0AAV7FC31"/>
<dbReference type="FunFam" id="1.25.10.10:FF:000561">
    <property type="entry name" value="ARM repeat superfamily protein"/>
    <property type="match status" value="1"/>
</dbReference>
<protein>
    <recommendedName>
        <fullName evidence="3">U-box domain-containing protein</fullName>
    </recommendedName>
</protein>
<dbReference type="InterPro" id="IPR000225">
    <property type="entry name" value="Armadillo"/>
</dbReference>
<accession>A0AAV7FC31</accession>
<evidence type="ECO:0000313" key="4">
    <source>
        <dbReference type="EMBL" id="KAG9458124.1"/>
    </source>
</evidence>
<dbReference type="Gene3D" id="1.25.10.10">
    <property type="entry name" value="Leucine-rich Repeat Variant"/>
    <property type="match status" value="1"/>
</dbReference>
<dbReference type="SMART" id="SM00185">
    <property type="entry name" value="ARM"/>
    <property type="match status" value="3"/>
</dbReference>
<feature type="repeat" description="ARM" evidence="2">
    <location>
        <begin position="48"/>
        <end position="76"/>
    </location>
</feature>